<evidence type="ECO:0000313" key="7">
    <source>
        <dbReference type="EMBL" id="MDQ0512472.1"/>
    </source>
</evidence>
<dbReference type="PANTHER" id="PTHR44688:SF16">
    <property type="entry name" value="DNA-BINDING TRANSCRIPTIONAL ACTIVATOR DEVR_DOSR"/>
    <property type="match status" value="1"/>
</dbReference>
<evidence type="ECO:0000259" key="6">
    <source>
        <dbReference type="PROSITE" id="PS50110"/>
    </source>
</evidence>
<dbReference type="InterPro" id="IPR000792">
    <property type="entry name" value="Tscrpt_reg_LuxR_C"/>
</dbReference>
<dbReference type="CDD" id="cd06170">
    <property type="entry name" value="LuxR_C_like"/>
    <property type="match status" value="1"/>
</dbReference>
<evidence type="ECO:0000256" key="2">
    <source>
        <dbReference type="ARBA" id="ARBA00023125"/>
    </source>
</evidence>
<dbReference type="PROSITE" id="PS00622">
    <property type="entry name" value="HTH_LUXR_1"/>
    <property type="match status" value="1"/>
</dbReference>
<dbReference type="Gene3D" id="1.10.10.10">
    <property type="entry name" value="Winged helix-like DNA-binding domain superfamily/Winged helix DNA-binding domain"/>
    <property type="match status" value="1"/>
</dbReference>
<keyword evidence="2" id="KW-0238">DNA-binding</keyword>
<dbReference type="PROSITE" id="PS50110">
    <property type="entry name" value="RESPONSE_REGULATORY"/>
    <property type="match status" value="1"/>
</dbReference>
<dbReference type="RefSeq" id="WP_306891155.1">
    <property type="nucleotide sequence ID" value="NZ_JAUSVR010000013.1"/>
</dbReference>
<accession>A0ABU0LUR3</accession>
<dbReference type="PANTHER" id="PTHR44688">
    <property type="entry name" value="DNA-BINDING TRANSCRIPTIONAL ACTIVATOR DEVR_DOSR"/>
    <property type="match status" value="1"/>
</dbReference>
<proteinExistence type="predicted"/>
<gene>
    <name evidence="7" type="ORF">QOZ99_003382</name>
</gene>
<name>A0ABU0LUR3_9HYPH</name>
<evidence type="ECO:0000256" key="4">
    <source>
        <dbReference type="PROSITE-ProRule" id="PRU00169"/>
    </source>
</evidence>
<dbReference type="EMBL" id="JAUSVR010000013">
    <property type="protein sequence ID" value="MDQ0512472.1"/>
    <property type="molecule type" value="Genomic_DNA"/>
</dbReference>
<reference evidence="7 8" key="1">
    <citation type="submission" date="2023-07" db="EMBL/GenBank/DDBJ databases">
        <title>Genomic Encyclopedia of Type Strains, Phase IV (KMG-IV): sequencing the most valuable type-strain genomes for metagenomic binning, comparative biology and taxonomic classification.</title>
        <authorList>
            <person name="Goeker M."/>
        </authorList>
    </citation>
    <scope>NUCLEOTIDE SEQUENCE [LARGE SCALE GENOMIC DNA]</scope>
    <source>
        <strain evidence="7 8">DSM 15561</strain>
    </source>
</reference>
<feature type="domain" description="Response regulatory" evidence="6">
    <location>
        <begin position="22"/>
        <end position="136"/>
    </location>
</feature>
<dbReference type="SMART" id="SM00421">
    <property type="entry name" value="HTH_LUXR"/>
    <property type="match status" value="1"/>
</dbReference>
<feature type="domain" description="HTH luxR-type" evidence="5">
    <location>
        <begin position="152"/>
        <end position="217"/>
    </location>
</feature>
<feature type="modified residue" description="4-aspartylphosphate" evidence="4">
    <location>
        <position position="71"/>
    </location>
</feature>
<dbReference type="InterPro" id="IPR011006">
    <property type="entry name" value="CheY-like_superfamily"/>
</dbReference>
<sequence>MNQLHPPLSRARGVASAPDRPLVLVVDDDGHMRDALTELLQSVDLESMAFGSTLELLSRGMPDRPGCLLLDVRMPGLSGLDFQRQLLNDGISKPIVFLTAFADIPMTVQAMKAGAVDFFTKPFRDQALLDAVGQAITLDRSHRDRRDEVRLSQSLLAQLTQRERQVFHHVVAGRLNKQIAFDLGISLITVKLHRGNMMRKLRSRSVGELIRLWEMLPADTKKLAS</sequence>
<dbReference type="Pfam" id="PF00196">
    <property type="entry name" value="GerE"/>
    <property type="match status" value="1"/>
</dbReference>
<organism evidence="7 8">
    <name type="scientific">Ancylobacter amanitiformis</name>
    <dbReference type="NCBI Taxonomy" id="217069"/>
    <lineage>
        <taxon>Bacteria</taxon>
        <taxon>Pseudomonadati</taxon>
        <taxon>Pseudomonadota</taxon>
        <taxon>Alphaproteobacteria</taxon>
        <taxon>Hyphomicrobiales</taxon>
        <taxon>Xanthobacteraceae</taxon>
        <taxon>Ancylobacter</taxon>
    </lineage>
</organism>
<protein>
    <submittedName>
        <fullName evidence="7">FixJ family two-component response regulator</fullName>
    </submittedName>
</protein>
<dbReference type="Pfam" id="PF00072">
    <property type="entry name" value="Response_reg"/>
    <property type="match status" value="1"/>
</dbReference>
<dbReference type="SMART" id="SM00448">
    <property type="entry name" value="REC"/>
    <property type="match status" value="1"/>
</dbReference>
<dbReference type="SUPFAM" id="SSF52172">
    <property type="entry name" value="CheY-like"/>
    <property type="match status" value="1"/>
</dbReference>
<dbReference type="PROSITE" id="PS50043">
    <property type="entry name" value="HTH_LUXR_2"/>
    <property type="match status" value="1"/>
</dbReference>
<dbReference type="InterPro" id="IPR001789">
    <property type="entry name" value="Sig_transdc_resp-reg_receiver"/>
</dbReference>
<comment type="caution">
    <text evidence="7">The sequence shown here is derived from an EMBL/GenBank/DDBJ whole genome shotgun (WGS) entry which is preliminary data.</text>
</comment>
<evidence type="ECO:0000259" key="5">
    <source>
        <dbReference type="PROSITE" id="PS50043"/>
    </source>
</evidence>
<dbReference type="PRINTS" id="PR00038">
    <property type="entry name" value="HTHLUXR"/>
</dbReference>
<dbReference type="Proteomes" id="UP001235094">
    <property type="component" value="Unassembled WGS sequence"/>
</dbReference>
<evidence type="ECO:0000256" key="3">
    <source>
        <dbReference type="ARBA" id="ARBA00023163"/>
    </source>
</evidence>
<keyword evidence="1" id="KW-0805">Transcription regulation</keyword>
<evidence type="ECO:0000313" key="8">
    <source>
        <dbReference type="Proteomes" id="UP001235094"/>
    </source>
</evidence>
<keyword evidence="4" id="KW-0597">Phosphoprotein</keyword>
<dbReference type="Gene3D" id="3.40.50.2300">
    <property type="match status" value="1"/>
</dbReference>
<evidence type="ECO:0000256" key="1">
    <source>
        <dbReference type="ARBA" id="ARBA00023015"/>
    </source>
</evidence>
<dbReference type="CDD" id="cd17537">
    <property type="entry name" value="REC_FixJ"/>
    <property type="match status" value="1"/>
</dbReference>
<keyword evidence="3" id="KW-0804">Transcription</keyword>
<keyword evidence="8" id="KW-1185">Reference proteome</keyword>
<dbReference type="InterPro" id="IPR036388">
    <property type="entry name" value="WH-like_DNA-bd_sf"/>
</dbReference>